<reference evidence="1 2" key="1">
    <citation type="submission" date="2021-10" db="EMBL/GenBank/DDBJ databases">
        <authorList>
            <person name="Koch H."/>
        </authorList>
    </citation>
    <scope>NUCLEOTIDE SEQUENCE [LARGE SCALE GENOMIC DNA]</scope>
    <source>
        <strain evidence="1">6680</strain>
    </source>
</reference>
<name>A0ABM8YY95_9PROT</name>
<dbReference type="Proteomes" id="UP000839052">
    <property type="component" value="Chromosome"/>
</dbReference>
<evidence type="ECO:0000313" key="2">
    <source>
        <dbReference type="Proteomes" id="UP000839052"/>
    </source>
</evidence>
<accession>A0ABM8YY95</accession>
<protein>
    <submittedName>
        <fullName evidence="1">Uncharacterized protein</fullName>
    </submittedName>
</protein>
<evidence type="ECO:0000313" key="1">
    <source>
        <dbReference type="EMBL" id="CAG9932431.1"/>
    </source>
</evidence>
<gene>
    <name evidence="1" type="ORF">NTG6680_1178</name>
</gene>
<sequence length="65" mass="7229">MKIKFLQQCDNGLRIFQPGIVAFLPDAEAEILIQNGTAELVALRSTTPIRMSVAIDYNEENKHGV</sequence>
<dbReference type="EMBL" id="OU912926">
    <property type="protein sequence ID" value="CAG9932431.1"/>
    <property type="molecule type" value="Genomic_DNA"/>
</dbReference>
<organism evidence="1 2">
    <name type="scientific">Candidatus Nitrotoga arctica</name>
    <dbReference type="NCBI Taxonomy" id="453162"/>
    <lineage>
        <taxon>Bacteria</taxon>
        <taxon>Pseudomonadati</taxon>
        <taxon>Pseudomonadota</taxon>
        <taxon>Betaproteobacteria</taxon>
        <taxon>Nitrosomonadales</taxon>
        <taxon>Gallionellaceae</taxon>
        <taxon>Candidatus Nitrotoga</taxon>
    </lineage>
</organism>
<keyword evidence="2" id="KW-1185">Reference proteome</keyword>
<dbReference type="RefSeq" id="WP_239796366.1">
    <property type="nucleotide sequence ID" value="NZ_OU912926.1"/>
</dbReference>
<proteinExistence type="predicted"/>